<name>A0ABR3EQ76_9AGAR</name>
<dbReference type="Proteomes" id="UP001465976">
    <property type="component" value="Unassembled WGS sequence"/>
</dbReference>
<feature type="chain" id="PRO_5046655851" evidence="1">
    <location>
        <begin position="32"/>
        <end position="384"/>
    </location>
</feature>
<comment type="caution">
    <text evidence="2">The sequence shown here is derived from an EMBL/GenBank/DDBJ whole genome shotgun (WGS) entry which is preliminary data.</text>
</comment>
<accession>A0ABR3EQ76</accession>
<gene>
    <name evidence="2" type="ORF">V5O48_016989</name>
</gene>
<feature type="signal peptide" evidence="1">
    <location>
        <begin position="1"/>
        <end position="31"/>
    </location>
</feature>
<reference evidence="2 3" key="1">
    <citation type="submission" date="2024-02" db="EMBL/GenBank/DDBJ databases">
        <title>A draft genome for the cacao thread blight pathogen Marasmius crinis-equi.</title>
        <authorList>
            <person name="Cohen S.P."/>
            <person name="Baruah I.K."/>
            <person name="Amoako-Attah I."/>
            <person name="Bukari Y."/>
            <person name="Meinhardt L.W."/>
            <person name="Bailey B.A."/>
        </authorList>
    </citation>
    <scope>NUCLEOTIDE SEQUENCE [LARGE SCALE GENOMIC DNA]</scope>
    <source>
        <strain evidence="2 3">GH-76</strain>
    </source>
</reference>
<protein>
    <submittedName>
        <fullName evidence="2">Uncharacterized protein</fullName>
    </submittedName>
</protein>
<evidence type="ECO:0000313" key="3">
    <source>
        <dbReference type="Proteomes" id="UP001465976"/>
    </source>
</evidence>
<dbReference type="EMBL" id="JBAHYK010002449">
    <property type="protein sequence ID" value="KAL0565045.1"/>
    <property type="molecule type" value="Genomic_DNA"/>
</dbReference>
<evidence type="ECO:0000256" key="1">
    <source>
        <dbReference type="SAM" id="SignalP"/>
    </source>
</evidence>
<keyword evidence="3" id="KW-1185">Reference proteome</keyword>
<keyword evidence="1" id="KW-0732">Signal</keyword>
<sequence>MRSSKFTTLRDVKWMWLCQSAACCPLLVVAGFDNDCDYNKSDHATNLNNRFFIQTLIMKQEHQSGIAISQPLTRKRKLSTEHELQSAKRPHREASLKAATQIKTKYVGSGAYFDSQTTDSQYFDFPESQQTGLSAFYEEESQVHYGNEDDDWYLQESQAVPTDSALPEEDGIKTDIKLEPTAPSNLLPAPAVKTDITQSTVTTLDEATHLLLVGQTMASTPSVSSSRMSQYLESSVPKMSQSFTKTPRQQTLEQLLSFKYPEQPRLLVLELLKKAENSMGIEGTWACLDDEIGPPRAIKELSRAAGITREEYTSNYNTLRHGHLSVAAMLVRIGNELMTHGGQLEHADRVERLRTVVRDGRLMMETASLLLDIEDECGKFVDTR</sequence>
<proteinExistence type="predicted"/>
<organism evidence="2 3">
    <name type="scientific">Marasmius crinis-equi</name>
    <dbReference type="NCBI Taxonomy" id="585013"/>
    <lineage>
        <taxon>Eukaryota</taxon>
        <taxon>Fungi</taxon>
        <taxon>Dikarya</taxon>
        <taxon>Basidiomycota</taxon>
        <taxon>Agaricomycotina</taxon>
        <taxon>Agaricomycetes</taxon>
        <taxon>Agaricomycetidae</taxon>
        <taxon>Agaricales</taxon>
        <taxon>Marasmiineae</taxon>
        <taxon>Marasmiaceae</taxon>
        <taxon>Marasmius</taxon>
    </lineage>
</organism>
<evidence type="ECO:0000313" key="2">
    <source>
        <dbReference type="EMBL" id="KAL0565045.1"/>
    </source>
</evidence>